<dbReference type="Proteomes" id="UP001239445">
    <property type="component" value="Unassembled WGS sequence"/>
</dbReference>
<comment type="caution">
    <text evidence="2">The sequence shown here is derived from an EMBL/GenBank/DDBJ whole genome shotgun (WGS) entry which is preliminary data.</text>
</comment>
<reference evidence="2" key="1">
    <citation type="submission" date="2023-06" db="EMBL/GenBank/DDBJ databases">
        <title>Genome-scale phylogeny and comparative genomics of the fungal order Sordariales.</title>
        <authorList>
            <consortium name="Lawrence Berkeley National Laboratory"/>
            <person name="Hensen N."/>
            <person name="Bonometti L."/>
            <person name="Westerberg I."/>
            <person name="Brannstrom I.O."/>
            <person name="Guillou S."/>
            <person name="Cros-Aarteil S."/>
            <person name="Calhoun S."/>
            <person name="Haridas S."/>
            <person name="Kuo A."/>
            <person name="Mondo S."/>
            <person name="Pangilinan J."/>
            <person name="Riley R."/>
            <person name="Labutti K."/>
            <person name="Andreopoulos B."/>
            <person name="Lipzen A."/>
            <person name="Chen C."/>
            <person name="Yanf M."/>
            <person name="Daum C."/>
            <person name="Ng V."/>
            <person name="Clum A."/>
            <person name="Steindorff A."/>
            <person name="Ohm R."/>
            <person name="Martin F."/>
            <person name="Silar P."/>
            <person name="Natvig D."/>
            <person name="Lalanne C."/>
            <person name="Gautier V."/>
            <person name="Ament-Velasquez S.L."/>
            <person name="Kruys A."/>
            <person name="Hutchinson M.I."/>
            <person name="Powell A.J."/>
            <person name="Barry K."/>
            <person name="Miller A.N."/>
            <person name="Grigoriev I.V."/>
            <person name="Debuchy R."/>
            <person name="Gladieux P."/>
            <person name="Thoren M.H."/>
            <person name="Johannesson H."/>
        </authorList>
    </citation>
    <scope>NUCLEOTIDE SEQUENCE</scope>
    <source>
        <strain evidence="2">PSN4</strain>
    </source>
</reference>
<feature type="transmembrane region" description="Helical" evidence="1">
    <location>
        <begin position="32"/>
        <end position="55"/>
    </location>
</feature>
<name>A0AAJ0BL02_9PEZI</name>
<evidence type="ECO:0000313" key="3">
    <source>
        <dbReference type="Proteomes" id="UP001239445"/>
    </source>
</evidence>
<sequence length="82" mass="8759">MPAITHLVESLAARDTTILTRRDDQSPFPASAYVAIAVTAAVVVPSALLLGMFIAEHLTRRRERQKALAESAAEAAAEAETK</sequence>
<keyword evidence="1" id="KW-0472">Membrane</keyword>
<proteinExistence type="predicted"/>
<dbReference type="AlphaFoldDB" id="A0AAJ0BL02"/>
<accession>A0AAJ0BL02</accession>
<keyword evidence="3" id="KW-1185">Reference proteome</keyword>
<organism evidence="2 3">
    <name type="scientific">Echria macrotheca</name>
    <dbReference type="NCBI Taxonomy" id="438768"/>
    <lineage>
        <taxon>Eukaryota</taxon>
        <taxon>Fungi</taxon>
        <taxon>Dikarya</taxon>
        <taxon>Ascomycota</taxon>
        <taxon>Pezizomycotina</taxon>
        <taxon>Sordariomycetes</taxon>
        <taxon>Sordariomycetidae</taxon>
        <taxon>Sordariales</taxon>
        <taxon>Schizotheciaceae</taxon>
        <taxon>Echria</taxon>
    </lineage>
</organism>
<evidence type="ECO:0000256" key="1">
    <source>
        <dbReference type="SAM" id="Phobius"/>
    </source>
</evidence>
<keyword evidence="1" id="KW-1133">Transmembrane helix</keyword>
<protein>
    <submittedName>
        <fullName evidence="2">Uncharacterized protein</fullName>
    </submittedName>
</protein>
<dbReference type="EMBL" id="MU839827">
    <property type="protein sequence ID" value="KAK1760205.1"/>
    <property type="molecule type" value="Genomic_DNA"/>
</dbReference>
<evidence type="ECO:0000313" key="2">
    <source>
        <dbReference type="EMBL" id="KAK1760205.1"/>
    </source>
</evidence>
<keyword evidence="1" id="KW-0812">Transmembrane</keyword>
<gene>
    <name evidence="2" type="ORF">QBC47DRAFT_408299</name>
</gene>